<evidence type="ECO:0000313" key="1">
    <source>
        <dbReference type="EMBL" id="ERM84303.1"/>
    </source>
</evidence>
<keyword evidence="2" id="KW-1185">Reference proteome</keyword>
<dbReference type="AlphaFoldDB" id="U5C2M0"/>
<proteinExistence type="predicted"/>
<dbReference type="EMBL" id="AWXR01000005">
    <property type="protein sequence ID" value="ERM84303.1"/>
    <property type="molecule type" value="Genomic_DNA"/>
</dbReference>
<organism evidence="1 2">
    <name type="scientific">Rhodonellum psychrophilum GCM71 = DSM 17998</name>
    <dbReference type="NCBI Taxonomy" id="1123057"/>
    <lineage>
        <taxon>Bacteria</taxon>
        <taxon>Pseudomonadati</taxon>
        <taxon>Bacteroidota</taxon>
        <taxon>Cytophagia</taxon>
        <taxon>Cytophagales</taxon>
        <taxon>Cytophagaceae</taxon>
        <taxon>Rhodonellum</taxon>
    </lineage>
</organism>
<dbReference type="Proteomes" id="UP000016843">
    <property type="component" value="Unassembled WGS sequence"/>
</dbReference>
<sequence>MMNMEYDATAIGSGHTGMPLVFKLVEFGEKVAFIERVHLTKSNA</sequence>
<name>U5C2M0_9BACT</name>
<dbReference type="InterPro" id="IPR036188">
    <property type="entry name" value="FAD/NAD-bd_sf"/>
</dbReference>
<reference evidence="1 2" key="1">
    <citation type="journal article" date="2013" name="Genome Announc.">
        <title>Draft Genome Sequence of the Psychrophilic and Alkaliphilic Rhodonellum psychrophilum Strain GCM71T.</title>
        <authorList>
            <person name="Hauptmann A.L."/>
            <person name="Glaring M.A."/>
            <person name="Hallin P.F."/>
            <person name="Prieme A."/>
            <person name="Stougaard P."/>
        </authorList>
    </citation>
    <scope>NUCLEOTIDE SEQUENCE [LARGE SCALE GENOMIC DNA]</scope>
    <source>
        <strain evidence="1 2">GCM71</strain>
    </source>
</reference>
<dbReference type="SUPFAM" id="SSF51905">
    <property type="entry name" value="FAD/NAD(P)-binding domain"/>
    <property type="match status" value="1"/>
</dbReference>
<comment type="caution">
    <text evidence="1">The sequence shown here is derived from an EMBL/GenBank/DDBJ whole genome shotgun (WGS) entry which is preliminary data.</text>
</comment>
<evidence type="ECO:0000313" key="2">
    <source>
        <dbReference type="Proteomes" id="UP000016843"/>
    </source>
</evidence>
<accession>U5C2M0</accession>
<evidence type="ECO:0008006" key="3">
    <source>
        <dbReference type="Google" id="ProtNLM"/>
    </source>
</evidence>
<gene>
    <name evidence="1" type="ORF">P872_14755</name>
</gene>
<protein>
    <recommendedName>
        <fullName evidence="3">FAD-binding domain-containing protein</fullName>
    </recommendedName>
</protein>